<dbReference type="Gene3D" id="3.40.50.150">
    <property type="entry name" value="Vaccinia Virus protein VP39"/>
    <property type="match status" value="1"/>
</dbReference>
<dbReference type="InterPro" id="IPR029063">
    <property type="entry name" value="SAM-dependent_MTases_sf"/>
</dbReference>
<gene>
    <name evidence="1" type="ORF">GCM10007907_36660</name>
</gene>
<comment type="caution">
    <text evidence="1">The sequence shown here is derived from an EMBL/GenBank/DDBJ whole genome shotgun (WGS) entry which is preliminary data.</text>
</comment>
<dbReference type="InterPro" id="IPR019410">
    <property type="entry name" value="Methyltransf_16"/>
</dbReference>
<sequence>MPTAHLGYQVKFESVSINGTADLEIRSLLDRQQYADPLGEAERAGISPASWPLFGMVWPSARMLAATMALREVDGRRILELGCGLALASLLSHRRGADVIASDVHPLTETFLLENLRLNALPPMGYRTGDWHGSDASLGQFDLIIGSDVLYERDQPAWLSAFIDRHSNDGVEVLIVDPKRGNHGHFNRLMAERGYDCSEISMDGAQASGEAYRGRMLRYLRA</sequence>
<organism evidence="1 2">
    <name type="scientific">Chitinimonas prasina</name>
    <dbReference type="NCBI Taxonomy" id="1434937"/>
    <lineage>
        <taxon>Bacteria</taxon>
        <taxon>Pseudomonadati</taxon>
        <taxon>Pseudomonadota</taxon>
        <taxon>Betaproteobacteria</taxon>
        <taxon>Neisseriales</taxon>
        <taxon>Chitinibacteraceae</taxon>
        <taxon>Chitinimonas</taxon>
    </lineage>
</organism>
<name>A0ABQ5YJV0_9NEIS</name>
<dbReference type="SUPFAM" id="SSF53335">
    <property type="entry name" value="S-adenosyl-L-methionine-dependent methyltransferases"/>
    <property type="match status" value="1"/>
</dbReference>
<dbReference type="RefSeq" id="WP_284197949.1">
    <property type="nucleotide sequence ID" value="NZ_BSOG01000006.1"/>
</dbReference>
<accession>A0ABQ5YJV0</accession>
<evidence type="ECO:0000313" key="2">
    <source>
        <dbReference type="Proteomes" id="UP001156706"/>
    </source>
</evidence>
<keyword evidence="1" id="KW-0808">Transferase</keyword>
<protein>
    <submittedName>
        <fullName evidence="1">Methyltransferase type 12</fullName>
    </submittedName>
</protein>
<keyword evidence="2" id="KW-1185">Reference proteome</keyword>
<reference evidence="2" key="1">
    <citation type="journal article" date="2019" name="Int. J. Syst. Evol. Microbiol.">
        <title>The Global Catalogue of Microorganisms (GCM) 10K type strain sequencing project: providing services to taxonomists for standard genome sequencing and annotation.</title>
        <authorList>
            <consortium name="The Broad Institute Genomics Platform"/>
            <consortium name="The Broad Institute Genome Sequencing Center for Infectious Disease"/>
            <person name="Wu L."/>
            <person name="Ma J."/>
        </authorList>
    </citation>
    <scope>NUCLEOTIDE SEQUENCE [LARGE SCALE GENOMIC DNA]</scope>
    <source>
        <strain evidence="2">NBRC 110044</strain>
    </source>
</reference>
<dbReference type="GO" id="GO:0008168">
    <property type="term" value="F:methyltransferase activity"/>
    <property type="evidence" value="ECO:0007669"/>
    <property type="project" value="UniProtKB-KW"/>
</dbReference>
<dbReference type="Pfam" id="PF10294">
    <property type="entry name" value="Methyltransf_16"/>
    <property type="match status" value="1"/>
</dbReference>
<dbReference type="EMBL" id="BSOG01000006">
    <property type="protein sequence ID" value="GLR14876.1"/>
    <property type="molecule type" value="Genomic_DNA"/>
</dbReference>
<dbReference type="GO" id="GO:0032259">
    <property type="term" value="P:methylation"/>
    <property type="evidence" value="ECO:0007669"/>
    <property type="project" value="UniProtKB-KW"/>
</dbReference>
<evidence type="ECO:0000313" key="1">
    <source>
        <dbReference type="EMBL" id="GLR14876.1"/>
    </source>
</evidence>
<dbReference type="PANTHER" id="PTHR14614">
    <property type="entry name" value="HEPATOCELLULAR CARCINOMA-ASSOCIATED ANTIGEN"/>
    <property type="match status" value="1"/>
</dbReference>
<dbReference type="Proteomes" id="UP001156706">
    <property type="component" value="Unassembled WGS sequence"/>
</dbReference>
<proteinExistence type="predicted"/>
<dbReference type="CDD" id="cd02440">
    <property type="entry name" value="AdoMet_MTases"/>
    <property type="match status" value="1"/>
</dbReference>
<keyword evidence="1" id="KW-0489">Methyltransferase</keyword>